<comment type="caution">
    <text evidence="2">The sequence shown here is derived from an EMBL/GenBank/DDBJ whole genome shotgun (WGS) entry which is preliminary data.</text>
</comment>
<evidence type="ECO:0000313" key="3">
    <source>
        <dbReference type="Proteomes" id="UP001085076"/>
    </source>
</evidence>
<organism evidence="2 3">
    <name type="scientific">Dioscorea zingiberensis</name>
    <dbReference type="NCBI Taxonomy" id="325984"/>
    <lineage>
        <taxon>Eukaryota</taxon>
        <taxon>Viridiplantae</taxon>
        <taxon>Streptophyta</taxon>
        <taxon>Embryophyta</taxon>
        <taxon>Tracheophyta</taxon>
        <taxon>Spermatophyta</taxon>
        <taxon>Magnoliopsida</taxon>
        <taxon>Liliopsida</taxon>
        <taxon>Dioscoreales</taxon>
        <taxon>Dioscoreaceae</taxon>
        <taxon>Dioscorea</taxon>
    </lineage>
</organism>
<feature type="compositionally biased region" description="Polar residues" evidence="1">
    <location>
        <begin position="73"/>
        <end position="95"/>
    </location>
</feature>
<proteinExistence type="predicted"/>
<evidence type="ECO:0000256" key="1">
    <source>
        <dbReference type="SAM" id="MobiDB-lite"/>
    </source>
</evidence>
<gene>
    <name evidence="2" type="ORF">J5N97_005419</name>
</gene>
<feature type="region of interest" description="Disordered" evidence="1">
    <location>
        <begin position="71"/>
        <end position="114"/>
    </location>
</feature>
<protein>
    <submittedName>
        <fullName evidence="2">Uncharacterized protein</fullName>
    </submittedName>
</protein>
<name>A0A9D5HS78_9LILI</name>
<sequence length="114" mass="12216">MEVQSRVPPSSAHLLASLHCFQHFNLLQHHFSTAAAEGELDVGLSLDVSSPRSSASPESLISNVRTSIPLFPQQRSHSLPPSRPASSTPKQSPSDIVSPFPFLNSISSFSGPAR</sequence>
<dbReference type="Proteomes" id="UP001085076">
    <property type="component" value="Miscellaneous, Linkage group lg01"/>
</dbReference>
<keyword evidence="3" id="KW-1185">Reference proteome</keyword>
<dbReference type="AlphaFoldDB" id="A0A9D5HS78"/>
<accession>A0A9D5HS78</accession>
<reference evidence="2" key="2">
    <citation type="journal article" date="2022" name="Hortic Res">
        <title>The genome of Dioscorea zingiberensis sheds light on the biosynthesis, origin and evolution of the medicinally important diosgenin saponins.</title>
        <authorList>
            <person name="Li Y."/>
            <person name="Tan C."/>
            <person name="Li Z."/>
            <person name="Guo J."/>
            <person name="Li S."/>
            <person name="Chen X."/>
            <person name="Wang C."/>
            <person name="Dai X."/>
            <person name="Yang H."/>
            <person name="Song W."/>
            <person name="Hou L."/>
            <person name="Xu J."/>
            <person name="Tong Z."/>
            <person name="Xu A."/>
            <person name="Yuan X."/>
            <person name="Wang W."/>
            <person name="Yang Q."/>
            <person name="Chen L."/>
            <person name="Sun Z."/>
            <person name="Wang K."/>
            <person name="Pan B."/>
            <person name="Chen J."/>
            <person name="Bao Y."/>
            <person name="Liu F."/>
            <person name="Qi X."/>
            <person name="Gang D.R."/>
            <person name="Wen J."/>
            <person name="Li J."/>
        </authorList>
    </citation>
    <scope>NUCLEOTIDE SEQUENCE</scope>
    <source>
        <strain evidence="2">Dzin_1.0</strain>
    </source>
</reference>
<feature type="compositionally biased region" description="Polar residues" evidence="1">
    <location>
        <begin position="104"/>
        <end position="114"/>
    </location>
</feature>
<reference evidence="2" key="1">
    <citation type="submission" date="2021-03" db="EMBL/GenBank/DDBJ databases">
        <authorList>
            <person name="Li Z."/>
            <person name="Yang C."/>
        </authorList>
    </citation>
    <scope>NUCLEOTIDE SEQUENCE</scope>
    <source>
        <strain evidence="2">Dzin_1.0</strain>
        <tissue evidence="2">Leaf</tissue>
    </source>
</reference>
<dbReference type="OrthoDB" id="1742084at2759"/>
<dbReference type="EMBL" id="JAGGNH010000001">
    <property type="protein sequence ID" value="KAJ0987063.1"/>
    <property type="molecule type" value="Genomic_DNA"/>
</dbReference>
<evidence type="ECO:0000313" key="2">
    <source>
        <dbReference type="EMBL" id="KAJ0987063.1"/>
    </source>
</evidence>